<evidence type="ECO:0000313" key="2">
    <source>
        <dbReference type="EMBL" id="KAH8521651.1"/>
    </source>
</evidence>
<dbReference type="EMBL" id="JACEGQ020000001">
    <property type="protein sequence ID" value="KAH8521651.1"/>
    <property type="molecule type" value="Genomic_DNA"/>
</dbReference>
<name>A0A8T2ZWE7_POPDE</name>
<evidence type="ECO:0000313" key="3">
    <source>
        <dbReference type="Proteomes" id="UP000807159"/>
    </source>
</evidence>
<proteinExistence type="predicted"/>
<gene>
    <name evidence="2" type="ORF">H0E87_002631</name>
</gene>
<accession>A0A8T2ZWE7</accession>
<reference evidence="2" key="1">
    <citation type="journal article" date="2021" name="J. Hered.">
        <title>Genome Assembly of Salicaceae Populus deltoides (Eastern Cottonwood) I-69 Based on Nanopore Sequencing and Hi-C Technologies.</title>
        <authorList>
            <person name="Bai S."/>
            <person name="Wu H."/>
            <person name="Zhang J."/>
            <person name="Pan Z."/>
            <person name="Zhao W."/>
            <person name="Li Z."/>
            <person name="Tong C."/>
        </authorList>
    </citation>
    <scope>NUCLEOTIDE SEQUENCE</scope>
    <source>
        <tissue evidence="2">Leaf</tissue>
    </source>
</reference>
<dbReference type="Proteomes" id="UP000807159">
    <property type="component" value="Chromosome 1"/>
</dbReference>
<protein>
    <submittedName>
        <fullName evidence="2">Uncharacterized protein</fullName>
    </submittedName>
</protein>
<dbReference type="PANTHER" id="PTHR30222:SF17">
    <property type="entry name" value="SPERMIDINE_PUTRESCINE-BINDING PERIPLASMIC PROTEIN"/>
    <property type="match status" value="1"/>
</dbReference>
<dbReference type="AlphaFoldDB" id="A0A8T2ZWE7"/>
<sequence>MFFPLPKLMSNVAVVSPKTGTGLWADLRVFSDSFVQSQLPRDLKIIRSGAKLEDRPSLIHEWIELRLQAARALPFKQEVIPGATPSDIGVPKELANC</sequence>
<keyword evidence="3" id="KW-1185">Reference proteome</keyword>
<dbReference type="PANTHER" id="PTHR30222">
    <property type="entry name" value="SPERMIDINE/PUTRESCINE-BINDING PERIPLASMIC PROTEIN"/>
    <property type="match status" value="1"/>
</dbReference>
<comment type="caution">
    <text evidence="2">The sequence shown here is derived from an EMBL/GenBank/DDBJ whole genome shotgun (WGS) entry which is preliminary data.</text>
</comment>
<keyword evidence="1" id="KW-0732">Signal</keyword>
<evidence type="ECO:0000256" key="1">
    <source>
        <dbReference type="ARBA" id="ARBA00022729"/>
    </source>
</evidence>
<organism evidence="2 3">
    <name type="scientific">Populus deltoides</name>
    <name type="common">Eastern poplar</name>
    <name type="synonym">Eastern cottonwood</name>
    <dbReference type="NCBI Taxonomy" id="3696"/>
    <lineage>
        <taxon>Eukaryota</taxon>
        <taxon>Viridiplantae</taxon>
        <taxon>Streptophyta</taxon>
        <taxon>Embryophyta</taxon>
        <taxon>Tracheophyta</taxon>
        <taxon>Spermatophyta</taxon>
        <taxon>Magnoliopsida</taxon>
        <taxon>eudicotyledons</taxon>
        <taxon>Gunneridae</taxon>
        <taxon>Pentapetalae</taxon>
        <taxon>rosids</taxon>
        <taxon>fabids</taxon>
        <taxon>Malpighiales</taxon>
        <taxon>Salicaceae</taxon>
        <taxon>Saliceae</taxon>
        <taxon>Populus</taxon>
    </lineage>
</organism>